<keyword evidence="3" id="KW-1185">Reference proteome</keyword>
<dbReference type="Proteomes" id="UP000886998">
    <property type="component" value="Unassembled WGS sequence"/>
</dbReference>
<feature type="region of interest" description="Disordered" evidence="1">
    <location>
        <begin position="101"/>
        <end position="121"/>
    </location>
</feature>
<evidence type="ECO:0000256" key="1">
    <source>
        <dbReference type="SAM" id="MobiDB-lite"/>
    </source>
</evidence>
<feature type="compositionally biased region" description="Basic and acidic residues" evidence="1">
    <location>
        <begin position="101"/>
        <end position="110"/>
    </location>
</feature>
<accession>A0A8X6WSP9</accession>
<dbReference type="EMBL" id="BMAV01001337">
    <property type="protein sequence ID" value="GFY39336.1"/>
    <property type="molecule type" value="Genomic_DNA"/>
</dbReference>
<organism evidence="2 3">
    <name type="scientific">Trichonephila inaurata madagascariensis</name>
    <dbReference type="NCBI Taxonomy" id="2747483"/>
    <lineage>
        <taxon>Eukaryota</taxon>
        <taxon>Metazoa</taxon>
        <taxon>Ecdysozoa</taxon>
        <taxon>Arthropoda</taxon>
        <taxon>Chelicerata</taxon>
        <taxon>Arachnida</taxon>
        <taxon>Araneae</taxon>
        <taxon>Araneomorphae</taxon>
        <taxon>Entelegynae</taxon>
        <taxon>Araneoidea</taxon>
        <taxon>Nephilidae</taxon>
        <taxon>Trichonephila</taxon>
        <taxon>Trichonephila inaurata</taxon>
    </lineage>
</organism>
<evidence type="ECO:0000313" key="3">
    <source>
        <dbReference type="Proteomes" id="UP000886998"/>
    </source>
</evidence>
<comment type="caution">
    <text evidence="2">The sequence shown here is derived from an EMBL/GenBank/DDBJ whole genome shotgun (WGS) entry which is preliminary data.</text>
</comment>
<proteinExistence type="predicted"/>
<reference evidence="2" key="1">
    <citation type="submission" date="2020-08" db="EMBL/GenBank/DDBJ databases">
        <title>Multicomponent nature underlies the extraordinary mechanical properties of spider dragline silk.</title>
        <authorList>
            <person name="Kono N."/>
            <person name="Nakamura H."/>
            <person name="Mori M."/>
            <person name="Yoshida Y."/>
            <person name="Ohtoshi R."/>
            <person name="Malay A.D."/>
            <person name="Moran D.A.P."/>
            <person name="Tomita M."/>
            <person name="Numata K."/>
            <person name="Arakawa K."/>
        </authorList>
    </citation>
    <scope>NUCLEOTIDE SEQUENCE</scope>
</reference>
<sequence>MCRVFRNLTSECEVISVLIFRNGHLFAVFGEHFETVKNIRFRGKNLSAEHFDVYVFVSFNNKKCEIFESNIKVAGKQKQINPKMPSKRKKSVRFCKHKVTENMKRKRENETPLQQKSRRESNSLRMACLRNLETVQEQEESPIAYK</sequence>
<protein>
    <submittedName>
        <fullName evidence="2">Uncharacterized protein</fullName>
    </submittedName>
</protein>
<name>A0A8X6WSP9_9ARAC</name>
<evidence type="ECO:0000313" key="2">
    <source>
        <dbReference type="EMBL" id="GFY39336.1"/>
    </source>
</evidence>
<dbReference type="AlphaFoldDB" id="A0A8X6WSP9"/>
<gene>
    <name evidence="2" type="ORF">TNIN_389551</name>
</gene>